<accession>A0A3E4JMN8</accession>
<evidence type="ECO:0000313" key="4">
    <source>
        <dbReference type="Proteomes" id="UP000260640"/>
    </source>
</evidence>
<dbReference type="GO" id="GO:0005524">
    <property type="term" value="F:ATP binding"/>
    <property type="evidence" value="ECO:0007669"/>
    <property type="project" value="UniProtKB-KW"/>
</dbReference>
<keyword evidence="3" id="KW-0067">ATP-binding</keyword>
<dbReference type="InterPro" id="IPR025420">
    <property type="entry name" value="DUF4143"/>
</dbReference>
<dbReference type="PANTHER" id="PTHR33295">
    <property type="entry name" value="ATPASE"/>
    <property type="match status" value="1"/>
</dbReference>
<reference evidence="3 4" key="1">
    <citation type="submission" date="2018-08" db="EMBL/GenBank/DDBJ databases">
        <title>A genome reference for cultivated species of the human gut microbiota.</title>
        <authorList>
            <person name="Zou Y."/>
            <person name="Xue W."/>
            <person name="Luo G."/>
        </authorList>
    </citation>
    <scope>NUCLEOTIDE SEQUENCE [LARGE SCALE GENOMIC DNA]</scope>
    <source>
        <strain evidence="3 4">TM05-16</strain>
    </source>
</reference>
<organism evidence="3 4">
    <name type="scientific">Phocaeicola vulgatus</name>
    <name type="common">Bacteroides vulgatus</name>
    <dbReference type="NCBI Taxonomy" id="821"/>
    <lineage>
        <taxon>Bacteria</taxon>
        <taxon>Pseudomonadati</taxon>
        <taxon>Bacteroidota</taxon>
        <taxon>Bacteroidia</taxon>
        <taxon>Bacteroidales</taxon>
        <taxon>Bacteroidaceae</taxon>
        <taxon>Phocaeicola</taxon>
    </lineage>
</organism>
<evidence type="ECO:0000259" key="2">
    <source>
        <dbReference type="Pfam" id="PF13635"/>
    </source>
</evidence>
<dbReference type="Proteomes" id="UP000260640">
    <property type="component" value="Unassembled WGS sequence"/>
</dbReference>
<sequence>MIFERKKYLDELIAGRGNGLVKIITGVRRCGKSFLLFDIWHNWLLEHGVTNSHIIEIQLDDFRNRRLRKPDSLLDYIDSKVVDDGNPYYIVLDEVQLVEEFVEVILSLTHMRNVDVYVSGSNSRFLSSDVVTEFRGRGDEIRIWPLTFDEYFSGIGGDIRKAWLDYYTFGGLPQVALLETEEKKTDYLRGLYETTYLRDVIERNHLRNPEGMKELVRVIASGIGSSTNPTRIANTFQSAQGVTIKRDTIKQYIDYLKDSFLIEEALRYDVKGRKYIGTETKYYFADIGIRAAILNYRQQEETHIMENIIYNELRCRGYNVDVGLVELGGKDENGKFVRKQLEVDFVVNRPPYRVYIQSAFHMPTPEKEQQERRPLLSINDHFRKIVIVGDDIHRKEDELGVLTVGLLDFLTDKNLLEQG</sequence>
<proteinExistence type="predicted"/>
<feature type="domain" description="DUF4143" evidence="2">
    <location>
        <begin position="198"/>
        <end position="351"/>
    </location>
</feature>
<dbReference type="PANTHER" id="PTHR33295:SF18">
    <property type="entry name" value="AAA+ ATPASE DOMAIN-CONTAINING PROTEIN"/>
    <property type="match status" value="1"/>
</dbReference>
<dbReference type="EMBL" id="QSPP01000023">
    <property type="protein sequence ID" value="RGJ87941.1"/>
    <property type="molecule type" value="Genomic_DNA"/>
</dbReference>
<name>A0A3E4JMN8_PHOVU</name>
<comment type="caution">
    <text evidence="3">The sequence shown here is derived from an EMBL/GenBank/DDBJ whole genome shotgun (WGS) entry which is preliminary data.</text>
</comment>
<evidence type="ECO:0000259" key="1">
    <source>
        <dbReference type="Pfam" id="PF13173"/>
    </source>
</evidence>
<dbReference type="InterPro" id="IPR041682">
    <property type="entry name" value="AAA_14"/>
</dbReference>
<dbReference type="RefSeq" id="WP_117699827.1">
    <property type="nucleotide sequence ID" value="NZ_JAKKXI010000009.1"/>
</dbReference>
<gene>
    <name evidence="3" type="ORF">DXD46_09665</name>
</gene>
<dbReference type="Pfam" id="PF13635">
    <property type="entry name" value="DUF4143"/>
    <property type="match status" value="1"/>
</dbReference>
<keyword evidence="3" id="KW-0547">Nucleotide-binding</keyword>
<feature type="domain" description="AAA" evidence="1">
    <location>
        <begin position="21"/>
        <end position="151"/>
    </location>
</feature>
<dbReference type="Pfam" id="PF13173">
    <property type="entry name" value="AAA_14"/>
    <property type="match status" value="1"/>
</dbReference>
<dbReference type="InterPro" id="IPR027417">
    <property type="entry name" value="P-loop_NTPase"/>
</dbReference>
<dbReference type="AlphaFoldDB" id="A0A3E4JMN8"/>
<evidence type="ECO:0000313" key="3">
    <source>
        <dbReference type="EMBL" id="RGJ87941.1"/>
    </source>
</evidence>
<dbReference type="SUPFAM" id="SSF52540">
    <property type="entry name" value="P-loop containing nucleoside triphosphate hydrolases"/>
    <property type="match status" value="1"/>
</dbReference>
<protein>
    <submittedName>
        <fullName evidence="3">ATP-binding protein</fullName>
    </submittedName>
</protein>